<dbReference type="Pfam" id="PF08843">
    <property type="entry name" value="AbiEii"/>
    <property type="match status" value="1"/>
</dbReference>
<comment type="caution">
    <text evidence="1">The sequence shown here is derived from an EMBL/GenBank/DDBJ whole genome shotgun (WGS) entry which is preliminary data.</text>
</comment>
<keyword evidence="2" id="KW-1185">Reference proteome</keyword>
<dbReference type="GO" id="GO:0016740">
    <property type="term" value="F:transferase activity"/>
    <property type="evidence" value="ECO:0007669"/>
    <property type="project" value="UniProtKB-KW"/>
</dbReference>
<keyword evidence="1" id="KW-0808">Transferase</keyword>
<accession>A0ABT2C8A7</accession>
<organism evidence="1 2">
    <name type="scientific">Telluria mixta</name>
    <dbReference type="NCBI Taxonomy" id="34071"/>
    <lineage>
        <taxon>Bacteria</taxon>
        <taxon>Pseudomonadati</taxon>
        <taxon>Pseudomonadota</taxon>
        <taxon>Betaproteobacteria</taxon>
        <taxon>Burkholderiales</taxon>
        <taxon>Oxalobacteraceae</taxon>
        <taxon>Telluria group</taxon>
        <taxon>Telluria</taxon>
    </lineage>
</organism>
<reference evidence="1" key="1">
    <citation type="submission" date="2022-08" db="EMBL/GenBank/DDBJ databases">
        <title>Reclassification of Massilia species as members of the genera Telluria, Duganella, Pseudoduganella, Mokoshia gen. nov. and Zemynaea gen. nov. using orthogonal and non-orthogonal genome-based approaches.</title>
        <authorList>
            <person name="Bowman J.P."/>
        </authorList>
    </citation>
    <scope>NUCLEOTIDE SEQUENCE</scope>
    <source>
        <strain evidence="1">LMG 11547</strain>
    </source>
</reference>
<sequence length="281" mass="30839">MYTIRPDKPFNPTLLEILSTVQAVTGKLGCDYLLVGATARDILMTHVFGLDTRRATYDVDFAIALDHWEHFNALKAALAATGSFVPAADRAHLLHYKPAEHGNAFPLDLIPFGGVEQEAHRISWPPDMSVVMSVMGYAEALASALDVEAGNGLVIRVVSIPALAALKLLAWDDRGLQDNKDAQDLLFLLQHYHEAGNNDRMYEEAFELLEAAGFDLPLAGANLLGHDTRVILHDDSLHALLAILADASKRDRLVVHMTRSTGIESDMADKLLSQFELGLRH</sequence>
<gene>
    <name evidence="1" type="ORF">NX786_30310</name>
</gene>
<dbReference type="RefSeq" id="WP_259452598.1">
    <property type="nucleotide sequence ID" value="NZ_CP119520.1"/>
</dbReference>
<dbReference type="Proteomes" id="UP001165263">
    <property type="component" value="Unassembled WGS sequence"/>
</dbReference>
<name>A0ABT2C8A7_9BURK</name>
<evidence type="ECO:0000313" key="1">
    <source>
        <dbReference type="EMBL" id="MCS0633640.1"/>
    </source>
</evidence>
<dbReference type="PIRSF" id="PIRSF021525">
    <property type="entry name" value="UCP021525"/>
    <property type="match status" value="1"/>
</dbReference>
<protein>
    <submittedName>
        <fullName evidence="1">Nucleotidyl transferase AbiEii/AbiGii toxin family protein</fullName>
    </submittedName>
</protein>
<proteinExistence type="predicted"/>
<dbReference type="InterPro" id="IPR014513">
    <property type="entry name" value="UCP021525"/>
</dbReference>
<dbReference type="EMBL" id="JANUHC010000016">
    <property type="protein sequence ID" value="MCS0633640.1"/>
    <property type="molecule type" value="Genomic_DNA"/>
</dbReference>
<evidence type="ECO:0000313" key="2">
    <source>
        <dbReference type="Proteomes" id="UP001165263"/>
    </source>
</evidence>
<dbReference type="InterPro" id="IPR014942">
    <property type="entry name" value="AbiEii"/>
</dbReference>